<reference evidence="1" key="2">
    <citation type="submission" date="2016-06" db="EMBL/GenBank/DDBJ databases">
        <title>The genome of a short-lived fish provides insights into sex chromosome evolution and the genetic control of aging.</title>
        <authorList>
            <person name="Reichwald K."/>
            <person name="Felder M."/>
            <person name="Petzold A."/>
            <person name="Koch P."/>
            <person name="Groth M."/>
            <person name="Platzer M."/>
        </authorList>
    </citation>
    <scope>NUCLEOTIDE SEQUENCE</scope>
    <source>
        <tissue evidence="1">Brain</tissue>
    </source>
</reference>
<sequence length="38" mass="3987">MYPNSCALFSQVSSLTLLQVSAAAGVRCCRGLLLQVSV</sequence>
<evidence type="ECO:0000313" key="1">
    <source>
        <dbReference type="EMBL" id="SBQ88468.1"/>
    </source>
</evidence>
<name>A0A1A8HVP8_NOTKU</name>
<dbReference type="AlphaFoldDB" id="A0A1A8HVP8"/>
<feature type="non-terminal residue" evidence="1">
    <location>
        <position position="38"/>
    </location>
</feature>
<reference evidence="1" key="1">
    <citation type="submission" date="2016-05" db="EMBL/GenBank/DDBJ databases">
        <authorList>
            <person name="Lavstsen T."/>
            <person name="Jespersen J.S."/>
        </authorList>
    </citation>
    <scope>NUCLEOTIDE SEQUENCE</scope>
    <source>
        <tissue evidence="1">Brain</tissue>
    </source>
</reference>
<gene>
    <name evidence="1" type="primary">BRAFLDRAFT_102100</name>
</gene>
<protein>
    <submittedName>
        <fullName evidence="1">Uncharacterized protein</fullName>
    </submittedName>
</protein>
<proteinExistence type="predicted"/>
<organism evidence="1">
    <name type="scientific">Nothobranchius kuhntae</name>
    <name type="common">Beira killifish</name>
    <dbReference type="NCBI Taxonomy" id="321403"/>
    <lineage>
        <taxon>Eukaryota</taxon>
        <taxon>Metazoa</taxon>
        <taxon>Chordata</taxon>
        <taxon>Craniata</taxon>
        <taxon>Vertebrata</taxon>
        <taxon>Euteleostomi</taxon>
        <taxon>Actinopterygii</taxon>
        <taxon>Neopterygii</taxon>
        <taxon>Teleostei</taxon>
        <taxon>Neoteleostei</taxon>
        <taxon>Acanthomorphata</taxon>
        <taxon>Ovalentaria</taxon>
        <taxon>Atherinomorphae</taxon>
        <taxon>Cyprinodontiformes</taxon>
        <taxon>Nothobranchiidae</taxon>
        <taxon>Nothobranchius</taxon>
    </lineage>
</organism>
<accession>A0A1A8HVP8</accession>
<dbReference type="EMBL" id="HAED01002620">
    <property type="protein sequence ID" value="SBQ88468.1"/>
    <property type="molecule type" value="Transcribed_RNA"/>
</dbReference>